<dbReference type="STRING" id="476652.DEAC_c25520"/>
<reference evidence="10 11" key="1">
    <citation type="submission" date="2015-06" db="EMBL/GenBank/DDBJ databases">
        <title>Draft genome of the moderately acidophilic sulfate reducer Candidatus Desulfosporosinus acididurans strain M1.</title>
        <authorList>
            <person name="Poehlein A."/>
            <person name="Petzsch P."/>
            <person name="Johnson B.D."/>
            <person name="Schloemann M."/>
            <person name="Daniel R."/>
            <person name="Muehling M."/>
        </authorList>
    </citation>
    <scope>NUCLEOTIDE SEQUENCE [LARGE SCALE GENOMIC DNA]</scope>
    <source>
        <strain evidence="10 11">M1</strain>
    </source>
</reference>
<proteinExistence type="inferred from homology"/>
<feature type="domain" description="Acyl-ACP thioesterase-like C-terminal" evidence="9">
    <location>
        <begin position="155"/>
        <end position="250"/>
    </location>
</feature>
<dbReference type="GO" id="GO:0000036">
    <property type="term" value="F:acyl carrier activity"/>
    <property type="evidence" value="ECO:0007669"/>
    <property type="project" value="TreeGrafter"/>
</dbReference>
<evidence type="ECO:0000313" key="10">
    <source>
        <dbReference type="EMBL" id="KLU65415.1"/>
    </source>
</evidence>
<name>A0A0J1FPJ8_9FIRM</name>
<dbReference type="SUPFAM" id="SSF54637">
    <property type="entry name" value="Thioesterase/thiol ester dehydrase-isomerase"/>
    <property type="match status" value="2"/>
</dbReference>
<evidence type="ECO:0000256" key="2">
    <source>
        <dbReference type="ARBA" id="ARBA00022516"/>
    </source>
</evidence>
<evidence type="ECO:0000256" key="6">
    <source>
        <dbReference type="ARBA" id="ARBA00023098"/>
    </source>
</evidence>
<dbReference type="InterPro" id="IPR045023">
    <property type="entry name" value="FATA/B"/>
</dbReference>
<dbReference type="InterPro" id="IPR049427">
    <property type="entry name" value="Acyl-ACP_TE_C"/>
</dbReference>
<dbReference type="PATRIC" id="fig|476652.3.peg.2666"/>
<protein>
    <submittedName>
        <fullName evidence="10">Acyl-ACP thioesterase</fullName>
    </submittedName>
</protein>
<evidence type="ECO:0000259" key="9">
    <source>
        <dbReference type="Pfam" id="PF20791"/>
    </source>
</evidence>
<keyword evidence="5" id="KW-0809">Transit peptide</keyword>
<dbReference type="EMBL" id="LDZY01000008">
    <property type="protein sequence ID" value="KLU65415.1"/>
    <property type="molecule type" value="Genomic_DNA"/>
</dbReference>
<sequence>MINQNFRADFEIHFHEVNPQEEAAPLTILHFLEDTAIAHSQAVGFGVRQLKEEGLAWILNRWHLQMDHYPKLGETVAIETWPSKFERFYATREFFIRDSKQSVIGRASSLWIFYNILTKRPLRVRPEFQEAYGLNLARAIENPFTSLESSLDGNGKEVAFSVRRSDIDTNGHVNNANYLQWILEAVPDHIYQDCYLSSLEIQYKKETTYGSKIRSCCKCDPAGPLNYLGNHIILGEESGLELALAKTVWESKPK</sequence>
<evidence type="ECO:0000256" key="4">
    <source>
        <dbReference type="ARBA" id="ARBA00022832"/>
    </source>
</evidence>
<dbReference type="AlphaFoldDB" id="A0A0J1FPJ8"/>
<comment type="similarity">
    <text evidence="1">Belongs to the acyl-ACP thioesterase family.</text>
</comment>
<evidence type="ECO:0000256" key="3">
    <source>
        <dbReference type="ARBA" id="ARBA00022801"/>
    </source>
</evidence>
<dbReference type="InterPro" id="IPR002864">
    <property type="entry name" value="Acyl-ACP_thioesterase_NHD"/>
</dbReference>
<dbReference type="Gene3D" id="3.10.129.10">
    <property type="entry name" value="Hotdog Thioesterase"/>
    <property type="match status" value="1"/>
</dbReference>
<keyword evidence="7" id="KW-0275">Fatty acid biosynthesis</keyword>
<feature type="domain" description="Acyl-ACP thioesterase N-terminal hotdog" evidence="8">
    <location>
        <begin position="4"/>
        <end position="132"/>
    </location>
</feature>
<dbReference type="PANTHER" id="PTHR31727">
    <property type="entry name" value="OLEOYL-ACYL CARRIER PROTEIN THIOESTERASE 1, CHLOROPLASTIC"/>
    <property type="match status" value="1"/>
</dbReference>
<evidence type="ECO:0000256" key="5">
    <source>
        <dbReference type="ARBA" id="ARBA00022946"/>
    </source>
</evidence>
<dbReference type="InterPro" id="IPR029069">
    <property type="entry name" value="HotDog_dom_sf"/>
</dbReference>
<gene>
    <name evidence="10" type="ORF">DEAC_c25520</name>
</gene>
<dbReference type="Pfam" id="PF20791">
    <property type="entry name" value="Acyl-ACP_TE_C"/>
    <property type="match status" value="1"/>
</dbReference>
<evidence type="ECO:0000256" key="7">
    <source>
        <dbReference type="ARBA" id="ARBA00023160"/>
    </source>
</evidence>
<keyword evidence="6" id="KW-0443">Lipid metabolism</keyword>
<evidence type="ECO:0000256" key="1">
    <source>
        <dbReference type="ARBA" id="ARBA00006500"/>
    </source>
</evidence>
<comment type="caution">
    <text evidence="10">The sequence shown here is derived from an EMBL/GenBank/DDBJ whole genome shotgun (WGS) entry which is preliminary data.</text>
</comment>
<evidence type="ECO:0000313" key="11">
    <source>
        <dbReference type="Proteomes" id="UP000036356"/>
    </source>
</evidence>
<dbReference type="GO" id="GO:0016297">
    <property type="term" value="F:fatty acyl-[ACP] hydrolase activity"/>
    <property type="evidence" value="ECO:0007669"/>
    <property type="project" value="InterPro"/>
</dbReference>
<dbReference type="Proteomes" id="UP000036356">
    <property type="component" value="Unassembled WGS sequence"/>
</dbReference>
<keyword evidence="3" id="KW-0378">Hydrolase</keyword>
<keyword evidence="11" id="KW-1185">Reference proteome</keyword>
<evidence type="ECO:0000259" key="8">
    <source>
        <dbReference type="Pfam" id="PF01643"/>
    </source>
</evidence>
<dbReference type="Pfam" id="PF01643">
    <property type="entry name" value="Acyl-ACP_TE"/>
    <property type="match status" value="1"/>
</dbReference>
<keyword evidence="4" id="KW-0276">Fatty acid metabolism</keyword>
<accession>A0A0J1FPJ8</accession>
<dbReference type="PANTHER" id="PTHR31727:SF6">
    <property type="entry name" value="OLEOYL-ACYL CARRIER PROTEIN THIOESTERASE 1, CHLOROPLASTIC"/>
    <property type="match status" value="1"/>
</dbReference>
<keyword evidence="2" id="KW-0444">Lipid biosynthesis</keyword>
<organism evidence="10 11">
    <name type="scientific">Desulfosporosinus acididurans</name>
    <dbReference type="NCBI Taxonomy" id="476652"/>
    <lineage>
        <taxon>Bacteria</taxon>
        <taxon>Bacillati</taxon>
        <taxon>Bacillota</taxon>
        <taxon>Clostridia</taxon>
        <taxon>Eubacteriales</taxon>
        <taxon>Desulfitobacteriaceae</taxon>
        <taxon>Desulfosporosinus</taxon>
    </lineage>
</organism>
<dbReference type="RefSeq" id="WP_053006422.1">
    <property type="nucleotide sequence ID" value="NZ_LDZY01000008.1"/>
</dbReference>
<dbReference type="CDD" id="cd00586">
    <property type="entry name" value="4HBT"/>
    <property type="match status" value="1"/>
</dbReference>